<feature type="compositionally biased region" description="Polar residues" evidence="1">
    <location>
        <begin position="394"/>
        <end position="411"/>
    </location>
</feature>
<feature type="region of interest" description="Disordered" evidence="1">
    <location>
        <begin position="1"/>
        <end position="430"/>
    </location>
</feature>
<feature type="compositionally biased region" description="Low complexity" evidence="1">
    <location>
        <begin position="90"/>
        <end position="105"/>
    </location>
</feature>
<feature type="compositionally biased region" description="Basic and acidic residues" evidence="1">
    <location>
        <begin position="18"/>
        <end position="35"/>
    </location>
</feature>
<proteinExistence type="predicted"/>
<feature type="compositionally biased region" description="Basic and acidic residues" evidence="1">
    <location>
        <begin position="374"/>
        <end position="385"/>
    </location>
</feature>
<feature type="compositionally biased region" description="Basic and acidic residues" evidence="1">
    <location>
        <begin position="224"/>
        <end position="236"/>
    </location>
</feature>
<evidence type="ECO:0000256" key="1">
    <source>
        <dbReference type="SAM" id="MobiDB-lite"/>
    </source>
</evidence>
<dbReference type="EMBL" id="ABEU02000020">
    <property type="status" value="NOT_ANNOTATED_CDS"/>
    <property type="molecule type" value="Genomic_DNA"/>
</dbReference>
<reference evidence="2 3" key="2">
    <citation type="journal article" date="2018" name="Plant J.">
        <title>The Physcomitrella patens chromosome-scale assembly reveals moss genome structure and evolution.</title>
        <authorList>
            <person name="Lang D."/>
            <person name="Ullrich K.K."/>
            <person name="Murat F."/>
            <person name="Fuchs J."/>
            <person name="Jenkins J."/>
            <person name="Haas F.B."/>
            <person name="Piednoel M."/>
            <person name="Gundlach H."/>
            <person name="Van Bel M."/>
            <person name="Meyberg R."/>
            <person name="Vives C."/>
            <person name="Morata J."/>
            <person name="Symeonidi A."/>
            <person name="Hiss M."/>
            <person name="Muchero W."/>
            <person name="Kamisugi Y."/>
            <person name="Saleh O."/>
            <person name="Blanc G."/>
            <person name="Decker E.L."/>
            <person name="van Gessel N."/>
            <person name="Grimwood J."/>
            <person name="Hayes R.D."/>
            <person name="Graham S.W."/>
            <person name="Gunter L.E."/>
            <person name="McDaniel S.F."/>
            <person name="Hoernstein S.N.W."/>
            <person name="Larsson A."/>
            <person name="Li F.W."/>
            <person name="Perroud P.F."/>
            <person name="Phillips J."/>
            <person name="Ranjan P."/>
            <person name="Rokshar D.S."/>
            <person name="Rothfels C.J."/>
            <person name="Schneider L."/>
            <person name="Shu S."/>
            <person name="Stevenson D.W."/>
            <person name="Thummler F."/>
            <person name="Tillich M."/>
            <person name="Villarreal Aguilar J.C."/>
            <person name="Widiez T."/>
            <person name="Wong G.K."/>
            <person name="Wymore A."/>
            <person name="Zhang Y."/>
            <person name="Zimmer A.D."/>
            <person name="Quatrano R.S."/>
            <person name="Mayer K.F.X."/>
            <person name="Goodstein D."/>
            <person name="Casacuberta J.M."/>
            <person name="Vandepoele K."/>
            <person name="Reski R."/>
            <person name="Cuming A.C."/>
            <person name="Tuskan G.A."/>
            <person name="Maumus F."/>
            <person name="Salse J."/>
            <person name="Schmutz J."/>
            <person name="Rensing S.A."/>
        </authorList>
    </citation>
    <scope>NUCLEOTIDE SEQUENCE [LARGE SCALE GENOMIC DNA]</scope>
    <source>
        <strain evidence="2 3">cv. Gransden 2004</strain>
    </source>
</reference>
<dbReference type="AlphaFoldDB" id="A0A7I4FD32"/>
<gene>
    <name evidence="2" type="primary">LOC112273103</name>
</gene>
<evidence type="ECO:0000313" key="3">
    <source>
        <dbReference type="Proteomes" id="UP000006727"/>
    </source>
</evidence>
<dbReference type="Proteomes" id="UP000006727">
    <property type="component" value="Chromosome 20"/>
</dbReference>
<reference evidence="2" key="3">
    <citation type="submission" date="2020-12" db="UniProtKB">
        <authorList>
            <consortium name="EnsemblPlants"/>
        </authorList>
    </citation>
    <scope>IDENTIFICATION</scope>
</reference>
<dbReference type="Gramene" id="Pp3c20_21740V3.2">
    <property type="protein sequence ID" value="Pp3c20_21740V3.2"/>
    <property type="gene ID" value="Pp3c20_21740"/>
</dbReference>
<feature type="compositionally biased region" description="Polar residues" evidence="1">
    <location>
        <begin position="337"/>
        <end position="350"/>
    </location>
</feature>
<dbReference type="EnsemblPlants" id="Pp3c20_21740V3.2">
    <property type="protein sequence ID" value="Pp3c20_21740V3.2"/>
    <property type="gene ID" value="Pp3c20_21740"/>
</dbReference>
<sequence length="494" mass="51871">MAQPLQGYGFDQLASPPGEEHTDLTSEDQCRDHVDHHGHKRSSIFGKFKDKTKKAGSKIKHNVGKSWSNGDGSTIVVDDDDQGEEEGDATSSTSSSNAGLSSPTSPAIKVTPYSGPTSVPRVFGTYPSPKPRKSEDTDKRDTDSASVMSRLSISETQNIAPETKSTTHEPSAAEELSGVSPNSGRRGYDAAALTQGTDTENSEVNDQSKKAISWGPHSATDAAFETRDTAQSKVKDVSNANGDAAMDTEQESGAALGSKDAAKDTFVTNLQSEEPSVVDKAKDSISNGTADDYAASGNDATAETLCTEPRSSPGPHSSTTPAYEMRDAARSKADDLNNATGDSETYTDKATNAAAIATKDTVTDKWGMNQPSEGHSEVDKTKDTEGSAVDTTRDSITSETDTTKSSTNNADTTRKEETADNTLAPIDTSKGCANHVNVIGADVPVSKEEDKALSEKITEALGWLVTSSTIPATGHSESSPGILGKFTGFLAPKS</sequence>
<keyword evidence="3" id="KW-1185">Reference proteome</keyword>
<dbReference type="GeneID" id="112273103"/>
<organism evidence="2 3">
    <name type="scientific">Physcomitrium patens</name>
    <name type="common">Spreading-leaved earth moss</name>
    <name type="synonym">Physcomitrella patens</name>
    <dbReference type="NCBI Taxonomy" id="3218"/>
    <lineage>
        <taxon>Eukaryota</taxon>
        <taxon>Viridiplantae</taxon>
        <taxon>Streptophyta</taxon>
        <taxon>Embryophyta</taxon>
        <taxon>Bryophyta</taxon>
        <taxon>Bryophytina</taxon>
        <taxon>Bryopsida</taxon>
        <taxon>Funariidae</taxon>
        <taxon>Funariales</taxon>
        <taxon>Funariaceae</taxon>
        <taxon>Physcomitrium</taxon>
    </lineage>
</organism>
<protein>
    <submittedName>
        <fullName evidence="2">Uncharacterized protein</fullName>
    </submittedName>
</protein>
<feature type="compositionally biased region" description="Acidic residues" evidence="1">
    <location>
        <begin position="77"/>
        <end position="88"/>
    </location>
</feature>
<feature type="compositionally biased region" description="Basic residues" evidence="1">
    <location>
        <begin position="50"/>
        <end position="63"/>
    </location>
</feature>
<reference evidence="2 3" key="1">
    <citation type="journal article" date="2008" name="Science">
        <title>The Physcomitrella genome reveals evolutionary insights into the conquest of land by plants.</title>
        <authorList>
            <person name="Rensing S."/>
            <person name="Lang D."/>
            <person name="Zimmer A."/>
            <person name="Terry A."/>
            <person name="Salamov A."/>
            <person name="Shapiro H."/>
            <person name="Nishiyama T."/>
            <person name="Perroud P.-F."/>
            <person name="Lindquist E."/>
            <person name="Kamisugi Y."/>
            <person name="Tanahashi T."/>
            <person name="Sakakibara K."/>
            <person name="Fujita T."/>
            <person name="Oishi K."/>
            <person name="Shin-I T."/>
            <person name="Kuroki Y."/>
            <person name="Toyoda A."/>
            <person name="Suzuki Y."/>
            <person name="Hashimoto A."/>
            <person name="Yamaguchi K."/>
            <person name="Sugano A."/>
            <person name="Kohara Y."/>
            <person name="Fujiyama A."/>
            <person name="Anterola A."/>
            <person name="Aoki S."/>
            <person name="Ashton N."/>
            <person name="Barbazuk W.B."/>
            <person name="Barker E."/>
            <person name="Bennetzen J."/>
            <person name="Bezanilla M."/>
            <person name="Blankenship R."/>
            <person name="Cho S.H."/>
            <person name="Dutcher S."/>
            <person name="Estelle M."/>
            <person name="Fawcett J.A."/>
            <person name="Gundlach H."/>
            <person name="Hanada K."/>
            <person name="Heyl A."/>
            <person name="Hicks K.A."/>
            <person name="Hugh J."/>
            <person name="Lohr M."/>
            <person name="Mayer K."/>
            <person name="Melkozernov A."/>
            <person name="Murata T."/>
            <person name="Nelson D."/>
            <person name="Pils B."/>
            <person name="Prigge M."/>
            <person name="Reiss B."/>
            <person name="Renner T."/>
            <person name="Rombauts S."/>
            <person name="Rushton P."/>
            <person name="Sanderfoot A."/>
            <person name="Schween G."/>
            <person name="Shiu S.-H."/>
            <person name="Stueber K."/>
            <person name="Theodoulou F.L."/>
            <person name="Tu H."/>
            <person name="Van de Peer Y."/>
            <person name="Verrier P.J."/>
            <person name="Waters E."/>
            <person name="Wood A."/>
            <person name="Yang L."/>
            <person name="Cove D."/>
            <person name="Cuming A."/>
            <person name="Hasebe M."/>
            <person name="Lucas S."/>
            <person name="Mishler D.B."/>
            <person name="Reski R."/>
            <person name="Grigoriev I."/>
            <person name="Quatrano R.S."/>
            <person name="Boore J.L."/>
        </authorList>
    </citation>
    <scope>NUCLEOTIDE SEQUENCE [LARGE SCALE GENOMIC DNA]</scope>
    <source>
        <strain evidence="2 3">cv. Gransden 2004</strain>
    </source>
</reference>
<feature type="compositionally biased region" description="Basic and acidic residues" evidence="1">
    <location>
        <begin position="132"/>
        <end position="143"/>
    </location>
</feature>
<accession>A0A7I4FD32</accession>
<feature type="compositionally biased region" description="Basic and acidic residues" evidence="1">
    <location>
        <begin position="324"/>
        <end position="335"/>
    </location>
</feature>
<feature type="compositionally biased region" description="Polar residues" evidence="1">
    <location>
        <begin position="144"/>
        <end position="164"/>
    </location>
</feature>
<evidence type="ECO:0000313" key="2">
    <source>
        <dbReference type="EnsemblPlants" id="Pp3c20_21740V3.2"/>
    </source>
</evidence>
<dbReference type="RefSeq" id="XP_024357267.1">
    <property type="nucleotide sequence ID" value="XM_024501499.2"/>
</dbReference>
<name>A0A7I4FD32_PHYPA</name>
<feature type="compositionally biased region" description="Polar residues" evidence="1">
    <location>
        <begin position="194"/>
        <end position="205"/>
    </location>
</feature>